<evidence type="ECO:0000313" key="3">
    <source>
        <dbReference type="Proteomes" id="UP000807353"/>
    </source>
</evidence>
<organism evidence="2 3">
    <name type="scientific">Collybia nuda</name>
    <dbReference type="NCBI Taxonomy" id="64659"/>
    <lineage>
        <taxon>Eukaryota</taxon>
        <taxon>Fungi</taxon>
        <taxon>Dikarya</taxon>
        <taxon>Basidiomycota</taxon>
        <taxon>Agaricomycotina</taxon>
        <taxon>Agaricomycetes</taxon>
        <taxon>Agaricomycetidae</taxon>
        <taxon>Agaricales</taxon>
        <taxon>Tricholomatineae</taxon>
        <taxon>Clitocybaceae</taxon>
        <taxon>Collybia</taxon>
    </lineage>
</organism>
<accession>A0A9P5XXH0</accession>
<comment type="caution">
    <text evidence="2">The sequence shown here is derived from an EMBL/GenBank/DDBJ whole genome shotgun (WGS) entry which is preliminary data.</text>
</comment>
<dbReference type="EMBL" id="MU150336">
    <property type="protein sequence ID" value="KAF9458563.1"/>
    <property type="molecule type" value="Genomic_DNA"/>
</dbReference>
<evidence type="ECO:0000313" key="2">
    <source>
        <dbReference type="EMBL" id="KAF9458563.1"/>
    </source>
</evidence>
<keyword evidence="3" id="KW-1185">Reference proteome</keyword>
<dbReference type="OrthoDB" id="3266451at2759"/>
<proteinExistence type="predicted"/>
<dbReference type="AlphaFoldDB" id="A0A9P5XXH0"/>
<evidence type="ECO:0008006" key="4">
    <source>
        <dbReference type="Google" id="ProtNLM"/>
    </source>
</evidence>
<feature type="compositionally biased region" description="Polar residues" evidence="1">
    <location>
        <begin position="10"/>
        <end position="20"/>
    </location>
</feature>
<protein>
    <recommendedName>
        <fullName evidence="4">F-box domain-containing protein</fullName>
    </recommendedName>
</protein>
<evidence type="ECO:0000256" key="1">
    <source>
        <dbReference type="SAM" id="MobiDB-lite"/>
    </source>
</evidence>
<gene>
    <name evidence="2" type="ORF">BDZ94DRAFT_1331854</name>
</gene>
<name>A0A9P5XXH0_9AGAR</name>
<feature type="region of interest" description="Disordered" evidence="1">
    <location>
        <begin position="1"/>
        <end position="23"/>
    </location>
</feature>
<sequence>MLLSLHPSDTIASEETNNRPGTIDGDECTRYYHIRQPASGNRSSRIEEEEHHTKVIAPYKKLPVELIRMIIRLCVPKFRGTYPYPYNVKGSLYYRLRITQICATWRRLASDEPTLWKLHINADKRHFKLAAAWFREASVFDMVIAPYGRRLKYLGLKVCKELLWDISSYLFDNIEKLYPELYQTDYNHNEPSKIEFSIPPPSLRSVSISVESWFVHETLFLGLPLKQLTKLEIFGDIPGADLVQVLLESPSLKKFTIRSIPQEQLQDLDISFDWDVKIFFKYDKGFTDERILPSVLSLVEFFICKRRFQQLTLIRTGTGDLLPLVERLEFRENDLELVFDMLATRSLSAQADPDRISQIKCGNYKEKLSKYYHKCENWRSNGIGVEITNE</sequence>
<reference evidence="2" key="1">
    <citation type="submission" date="2020-11" db="EMBL/GenBank/DDBJ databases">
        <authorList>
            <consortium name="DOE Joint Genome Institute"/>
            <person name="Ahrendt S."/>
            <person name="Riley R."/>
            <person name="Andreopoulos W."/>
            <person name="Labutti K."/>
            <person name="Pangilinan J."/>
            <person name="Ruiz-Duenas F.J."/>
            <person name="Barrasa J.M."/>
            <person name="Sanchez-Garcia M."/>
            <person name="Camarero S."/>
            <person name="Miyauchi S."/>
            <person name="Serrano A."/>
            <person name="Linde D."/>
            <person name="Babiker R."/>
            <person name="Drula E."/>
            <person name="Ayuso-Fernandez I."/>
            <person name="Pacheco R."/>
            <person name="Padilla G."/>
            <person name="Ferreira P."/>
            <person name="Barriuso J."/>
            <person name="Kellner H."/>
            <person name="Castanera R."/>
            <person name="Alfaro M."/>
            <person name="Ramirez L."/>
            <person name="Pisabarro A.G."/>
            <person name="Kuo A."/>
            <person name="Tritt A."/>
            <person name="Lipzen A."/>
            <person name="He G."/>
            <person name="Yan M."/>
            <person name="Ng V."/>
            <person name="Cullen D."/>
            <person name="Martin F."/>
            <person name="Rosso M.-N."/>
            <person name="Henrissat B."/>
            <person name="Hibbett D."/>
            <person name="Martinez A.T."/>
            <person name="Grigoriev I.V."/>
        </authorList>
    </citation>
    <scope>NUCLEOTIDE SEQUENCE</scope>
    <source>
        <strain evidence="2">CBS 247.69</strain>
    </source>
</reference>
<dbReference type="Proteomes" id="UP000807353">
    <property type="component" value="Unassembled WGS sequence"/>
</dbReference>